<evidence type="ECO:0000313" key="4">
    <source>
        <dbReference type="Proteomes" id="UP000738325"/>
    </source>
</evidence>
<organism evidence="3 4">
    <name type="scientific">Dissophora globulifera</name>
    <dbReference type="NCBI Taxonomy" id="979702"/>
    <lineage>
        <taxon>Eukaryota</taxon>
        <taxon>Fungi</taxon>
        <taxon>Fungi incertae sedis</taxon>
        <taxon>Mucoromycota</taxon>
        <taxon>Mortierellomycotina</taxon>
        <taxon>Mortierellomycetes</taxon>
        <taxon>Mortierellales</taxon>
        <taxon>Mortierellaceae</taxon>
        <taxon>Dissophora</taxon>
    </lineage>
</organism>
<dbReference type="InterPro" id="IPR015920">
    <property type="entry name" value="Cellobiose_DH-like_cyt"/>
</dbReference>
<dbReference type="Gene3D" id="2.60.40.1210">
    <property type="entry name" value="Cellobiose dehydrogenase, cytochrome domain"/>
    <property type="match status" value="1"/>
</dbReference>
<keyword evidence="4" id="KW-1185">Reference proteome</keyword>
<comment type="caution">
    <text evidence="3">The sequence shown here is derived from an EMBL/GenBank/DDBJ whole genome shotgun (WGS) entry which is preliminary data.</text>
</comment>
<dbReference type="PANTHER" id="PTHR47797:SF5">
    <property type="entry name" value="CELLOBIOSE DEHYDROGENASE CYTOCHROME DOMAIN-CONTAINING PROTEIN"/>
    <property type="match status" value="1"/>
</dbReference>
<evidence type="ECO:0000256" key="1">
    <source>
        <dbReference type="SAM" id="MobiDB-lite"/>
    </source>
</evidence>
<evidence type="ECO:0000313" key="3">
    <source>
        <dbReference type="EMBL" id="KAG0328847.1"/>
    </source>
</evidence>
<dbReference type="Proteomes" id="UP000738325">
    <property type="component" value="Unassembled WGS sequence"/>
</dbReference>
<sequence length="214" mass="22510">MAGQGQQSQNLCSPQMCISATIFSADPNTIEFSLFSIVPVAWIGLGIGGSPTGMAGHDLAICWPDTKGSNVVISERAATANRPPSVLTDTVSFQVLDNKSGISSSSKDFTCTFSRPLSLATAPIMLTATSINVIFAVGLETVSGPRDPQKATIQQHAFTGYGVLNIQRKQGASTDANNDTMQPPATPESDDVNQALADERHYNAIVKAHGNPMS</sequence>
<dbReference type="OrthoDB" id="366214at2759"/>
<protein>
    <recommendedName>
        <fullName evidence="2">DOMON domain-containing protein</fullName>
    </recommendedName>
</protein>
<feature type="compositionally biased region" description="Polar residues" evidence="1">
    <location>
        <begin position="172"/>
        <end position="183"/>
    </location>
</feature>
<dbReference type="Pfam" id="PF16010">
    <property type="entry name" value="CDH-cyt"/>
    <property type="match status" value="1"/>
</dbReference>
<feature type="region of interest" description="Disordered" evidence="1">
    <location>
        <begin position="172"/>
        <end position="193"/>
    </location>
</feature>
<reference evidence="3" key="1">
    <citation type="journal article" date="2020" name="Fungal Divers.">
        <title>Resolving the Mortierellaceae phylogeny through synthesis of multi-gene phylogenetics and phylogenomics.</title>
        <authorList>
            <person name="Vandepol N."/>
            <person name="Liber J."/>
            <person name="Desiro A."/>
            <person name="Na H."/>
            <person name="Kennedy M."/>
            <person name="Barry K."/>
            <person name="Grigoriev I.V."/>
            <person name="Miller A.N."/>
            <person name="O'Donnell K."/>
            <person name="Stajich J.E."/>
            <person name="Bonito G."/>
        </authorList>
    </citation>
    <scope>NUCLEOTIDE SEQUENCE</scope>
    <source>
        <strain evidence="3">REB-010B</strain>
    </source>
</reference>
<evidence type="ECO:0000259" key="2">
    <source>
        <dbReference type="PROSITE" id="PS50836"/>
    </source>
</evidence>
<dbReference type="PANTHER" id="PTHR47797">
    <property type="entry name" value="DEHYDROGENASE, PUTATIVE (AFU_ORTHOLOGUE AFUA_8G05805)-RELATED"/>
    <property type="match status" value="1"/>
</dbReference>
<name>A0A9P6RT14_9FUNG</name>
<dbReference type="AlphaFoldDB" id="A0A9P6RT14"/>
<dbReference type="InterPro" id="IPR005018">
    <property type="entry name" value="DOMON_domain"/>
</dbReference>
<dbReference type="PROSITE" id="PS50836">
    <property type="entry name" value="DOMON"/>
    <property type="match status" value="1"/>
</dbReference>
<dbReference type="CDD" id="cd09630">
    <property type="entry name" value="CDH_like_cytochrome"/>
    <property type="match status" value="1"/>
</dbReference>
<proteinExistence type="predicted"/>
<dbReference type="EMBL" id="JAAAIP010000027">
    <property type="protein sequence ID" value="KAG0328847.1"/>
    <property type="molecule type" value="Genomic_DNA"/>
</dbReference>
<dbReference type="SMART" id="SM00664">
    <property type="entry name" value="DoH"/>
    <property type="match status" value="1"/>
</dbReference>
<dbReference type="SUPFAM" id="SSF49344">
    <property type="entry name" value="CBD9-like"/>
    <property type="match status" value="1"/>
</dbReference>
<accession>A0A9P6RT14</accession>
<gene>
    <name evidence="3" type="ORF">BGZ99_004335</name>
</gene>
<feature type="domain" description="DOMON" evidence="2">
    <location>
        <begin position="14"/>
        <end position="138"/>
    </location>
</feature>